<dbReference type="CDD" id="cd00610">
    <property type="entry name" value="OAT_like"/>
    <property type="match status" value="1"/>
</dbReference>
<evidence type="ECO:0000313" key="7">
    <source>
        <dbReference type="Proteomes" id="UP000186607"/>
    </source>
</evidence>
<dbReference type="InterPro" id="IPR005814">
    <property type="entry name" value="Aminotrans_3"/>
</dbReference>
<evidence type="ECO:0000313" key="6">
    <source>
        <dbReference type="EMBL" id="OLV16076.1"/>
    </source>
</evidence>
<evidence type="ECO:0000256" key="5">
    <source>
        <dbReference type="RuleBase" id="RU003560"/>
    </source>
</evidence>
<dbReference type="AlphaFoldDB" id="A0A1U7NT37"/>
<proteinExistence type="inferred from homology"/>
<dbReference type="Gene3D" id="3.40.640.10">
    <property type="entry name" value="Type I PLP-dependent aspartate aminotransferase-like (Major domain)"/>
    <property type="match status" value="1"/>
</dbReference>
<dbReference type="GO" id="GO:0030170">
    <property type="term" value="F:pyridoxal phosphate binding"/>
    <property type="evidence" value="ECO:0007669"/>
    <property type="project" value="InterPro"/>
</dbReference>
<dbReference type="RefSeq" id="WP_075836152.1">
    <property type="nucleotide sequence ID" value="NZ_MSTI01000155.1"/>
</dbReference>
<gene>
    <name evidence="6" type="ORF">BOO71_0012907</name>
</gene>
<dbReference type="PANTHER" id="PTHR11986:SF79">
    <property type="entry name" value="ACETYLORNITHINE AMINOTRANSFERASE, MITOCHONDRIAL"/>
    <property type="match status" value="1"/>
</dbReference>
<accession>A0A1U7NT37</accession>
<comment type="cofactor">
    <cofactor evidence="1">
        <name>pyridoxal 5'-phosphate</name>
        <dbReference type="ChEBI" id="CHEBI:597326"/>
    </cofactor>
</comment>
<dbReference type="EMBL" id="MSTI01000155">
    <property type="protein sequence ID" value="OLV16076.1"/>
    <property type="molecule type" value="Genomic_DNA"/>
</dbReference>
<dbReference type="OrthoDB" id="9801052at2"/>
<dbReference type="PROSITE" id="PS00600">
    <property type="entry name" value="AA_TRANSFER_CLASS_3"/>
    <property type="match status" value="1"/>
</dbReference>
<dbReference type="InterPro" id="IPR015422">
    <property type="entry name" value="PyrdxlP-dep_Trfase_small"/>
</dbReference>
<protein>
    <submittedName>
        <fullName evidence="6">Ornithine aminotransferase</fullName>
    </submittedName>
</protein>
<keyword evidence="7" id="KW-1185">Reference proteome</keyword>
<keyword evidence="4 5" id="KW-0663">Pyridoxal phosphate</keyword>
<dbReference type="eggNOG" id="COG4992">
    <property type="taxonomic scope" value="Bacteria"/>
</dbReference>
<dbReference type="Gene3D" id="3.90.1150.10">
    <property type="entry name" value="Aspartate Aminotransferase, domain 1"/>
    <property type="match status" value="1"/>
</dbReference>
<evidence type="ECO:0000256" key="1">
    <source>
        <dbReference type="ARBA" id="ARBA00001933"/>
    </source>
</evidence>
<dbReference type="GO" id="GO:0008483">
    <property type="term" value="F:transaminase activity"/>
    <property type="evidence" value="ECO:0007669"/>
    <property type="project" value="UniProtKB-KW"/>
</dbReference>
<reference evidence="6 7" key="1">
    <citation type="submission" date="2017-01" db="EMBL/GenBank/DDBJ databases">
        <title>Genome Analysis of Deinococcus marmoris KOPRI26562.</title>
        <authorList>
            <person name="Kim J.H."/>
            <person name="Oh H.-M."/>
        </authorList>
    </citation>
    <scope>NUCLEOTIDE SEQUENCE [LARGE SCALE GENOMIC DNA]</scope>
    <source>
        <strain evidence="6 7">KOPRI26562</strain>
    </source>
</reference>
<dbReference type="STRING" id="249408.BOO71_0012907"/>
<sequence length="494" mass="53375">MSAPSSNQPQKLPPGFISADDVLHERLSAPDTRRLELEYGNAELLYGLGILGVAGPFARVTPWELEDEDGVRRINASGYAATPFGEMPPVLTGFLHQFLDLNRSMGLPQQSSAPWRAALEANLIRLLARELPSHADSQVFFCSSGTEAVEGALKFAKAFRPTSKFQISFGSAYHGKTLGSLSLTPNPEYQDIFRPLVPGALTVPYGDLDAFKALIRRVGPDKITCVIVEPIQGEGGVNIPPPGFLSGLGEYCRKHGIVVIADEIQTGLGRTGHWFESAAQGLDPDIITLAKPLGGGMTAVGATIARHDIYKKMLGGLSSKRHSNTFGGGALSMAVGLKSLEYLIENDLPARSLELGRVGLERLQATQLKYPRLLQEVRGQGLLLAMQFQPMLGVPLPGVLKELVFEATALLALRELHQSGVMANLSLSSKRTVRLTPALDMPRDVFDTMLDRVDSFAKRRPISRDLLTGTPPVLIAKLAKFAASKPKKRTPSDG</sequence>
<dbReference type="PANTHER" id="PTHR11986">
    <property type="entry name" value="AMINOTRANSFERASE CLASS III"/>
    <property type="match status" value="1"/>
</dbReference>
<dbReference type="InterPro" id="IPR015421">
    <property type="entry name" value="PyrdxlP-dep_Trfase_major"/>
</dbReference>
<name>A0A1U7NT37_9DEIO</name>
<organism evidence="6 7">
    <name type="scientific">Deinococcus marmoris</name>
    <dbReference type="NCBI Taxonomy" id="249408"/>
    <lineage>
        <taxon>Bacteria</taxon>
        <taxon>Thermotogati</taxon>
        <taxon>Deinococcota</taxon>
        <taxon>Deinococci</taxon>
        <taxon>Deinococcales</taxon>
        <taxon>Deinococcaceae</taxon>
        <taxon>Deinococcus</taxon>
    </lineage>
</organism>
<dbReference type="SUPFAM" id="SSF53383">
    <property type="entry name" value="PLP-dependent transferases"/>
    <property type="match status" value="1"/>
</dbReference>
<evidence type="ECO:0000256" key="4">
    <source>
        <dbReference type="ARBA" id="ARBA00022898"/>
    </source>
</evidence>
<comment type="caution">
    <text evidence="6">The sequence shown here is derived from an EMBL/GenBank/DDBJ whole genome shotgun (WGS) entry which is preliminary data.</text>
</comment>
<dbReference type="Proteomes" id="UP000186607">
    <property type="component" value="Unassembled WGS sequence"/>
</dbReference>
<keyword evidence="2 6" id="KW-0032">Aminotransferase</keyword>
<dbReference type="FunFam" id="3.40.640.10:FF:000004">
    <property type="entry name" value="Acetylornithine aminotransferase"/>
    <property type="match status" value="1"/>
</dbReference>
<dbReference type="InterPro" id="IPR050103">
    <property type="entry name" value="Class-III_PLP-dep_AT"/>
</dbReference>
<evidence type="ECO:0000256" key="3">
    <source>
        <dbReference type="ARBA" id="ARBA00022679"/>
    </source>
</evidence>
<dbReference type="Pfam" id="PF00202">
    <property type="entry name" value="Aminotran_3"/>
    <property type="match status" value="1"/>
</dbReference>
<comment type="similarity">
    <text evidence="5">Belongs to the class-III pyridoxal-phosphate-dependent aminotransferase family.</text>
</comment>
<keyword evidence="3 6" id="KW-0808">Transferase</keyword>
<dbReference type="GO" id="GO:0042802">
    <property type="term" value="F:identical protein binding"/>
    <property type="evidence" value="ECO:0007669"/>
    <property type="project" value="TreeGrafter"/>
</dbReference>
<dbReference type="InterPro" id="IPR049704">
    <property type="entry name" value="Aminotrans_3_PPA_site"/>
</dbReference>
<dbReference type="InterPro" id="IPR015424">
    <property type="entry name" value="PyrdxlP-dep_Trfase"/>
</dbReference>
<evidence type="ECO:0000256" key="2">
    <source>
        <dbReference type="ARBA" id="ARBA00022576"/>
    </source>
</evidence>